<feature type="chain" id="PRO_5019118362" description="Toxin-antitoxin system YwqK family antitoxin" evidence="1">
    <location>
        <begin position="25"/>
        <end position="479"/>
    </location>
</feature>
<dbReference type="Proteomes" id="UP000284002">
    <property type="component" value="Unassembled WGS sequence"/>
</dbReference>
<organism evidence="2 3">
    <name type="scientific">Pseudomonas frederiksbergensis</name>
    <dbReference type="NCBI Taxonomy" id="104087"/>
    <lineage>
        <taxon>Bacteria</taxon>
        <taxon>Pseudomonadati</taxon>
        <taxon>Pseudomonadota</taxon>
        <taxon>Gammaproteobacteria</taxon>
        <taxon>Pseudomonadales</taxon>
        <taxon>Pseudomonadaceae</taxon>
        <taxon>Pseudomonas</taxon>
    </lineage>
</organism>
<keyword evidence="1" id="KW-0732">Signal</keyword>
<dbReference type="EMBL" id="MOBM01000039">
    <property type="protein sequence ID" value="RON12907.1"/>
    <property type="molecule type" value="Genomic_DNA"/>
</dbReference>
<accession>A0A423HIG4</accession>
<dbReference type="Pfam" id="PF07661">
    <property type="entry name" value="MORN_2"/>
    <property type="match status" value="3"/>
</dbReference>
<gene>
    <name evidence="2" type="ORF">BK662_28350</name>
</gene>
<evidence type="ECO:0000313" key="3">
    <source>
        <dbReference type="Proteomes" id="UP000284002"/>
    </source>
</evidence>
<feature type="signal peptide" evidence="1">
    <location>
        <begin position="1"/>
        <end position="24"/>
    </location>
</feature>
<name>A0A423HIG4_9PSED</name>
<proteinExistence type="predicted"/>
<dbReference type="RefSeq" id="WP_259695967.1">
    <property type="nucleotide sequence ID" value="NZ_MOBM01000039.1"/>
</dbReference>
<dbReference type="InterPro" id="IPR011652">
    <property type="entry name" value="MORN_2"/>
</dbReference>
<dbReference type="SUPFAM" id="SSF82185">
    <property type="entry name" value="Histone H3 K4-specific methyltransferase SET7/9 N-terminal domain"/>
    <property type="match status" value="3"/>
</dbReference>
<protein>
    <recommendedName>
        <fullName evidence="4">Toxin-antitoxin system YwqK family antitoxin</fullName>
    </recommendedName>
</protein>
<dbReference type="Gene3D" id="2.20.110.10">
    <property type="entry name" value="Histone H3 K4-specific methyltransferase SET7/9 N-terminal domain"/>
    <property type="match status" value="2"/>
</dbReference>
<reference evidence="2 3" key="1">
    <citation type="submission" date="2016-10" db="EMBL/GenBank/DDBJ databases">
        <title>Comparative genome analysis of multiple Pseudomonas spp. focuses on biocontrol and plant growth promoting traits.</title>
        <authorList>
            <person name="Tao X.-Y."/>
            <person name="Taylor C.G."/>
        </authorList>
    </citation>
    <scope>NUCLEOTIDE SEQUENCE [LARGE SCALE GENOMIC DNA]</scope>
    <source>
        <strain evidence="2 3">36C6</strain>
    </source>
</reference>
<evidence type="ECO:0000256" key="1">
    <source>
        <dbReference type="SAM" id="SignalP"/>
    </source>
</evidence>
<sequence>MQFISWKSFGTALLILTQPLTTHAETPPEHPTVIVGMNPRATYLAKGPEVNGHAPIQLRAAALLTLSTPHACGSNEVYMTPESAGIPNDSFRRALDEIQQLIDQKTPLLLTHSACERKRAFLEKVRPCTPEACGELMASLVDGKQYLNRDFSPIGQGQASYYLKMPMDYDSKRKAWAAQIFYVETQTPSHEYFVDAEDFVSGKAVHAYRSYYRSGKLRRSYQHDANGMRQGKALTYSENLTVIKRESYLNNELEGWQTVYHDNGKISESYNWRQGKRVDGEYLEYDENGALIGRISYRNDVLHGPIFGYFPDGQIKHRGQYVEGKMVGPSTHYHPDGTLQHSGDYVDSKPLGWHTEYHPNGKVRQKVFNDEQNVRRSYATWNDQGIQTVQWQWDKQGREQGDFKEWYKNGQLKEQKTYKDGKLEGSLRTWYDNGQMNTSVAYRDDLTQGIGRFWAQDGSLTLECHYESGERQGECRRMN</sequence>
<dbReference type="AlphaFoldDB" id="A0A423HIG4"/>
<dbReference type="Gene3D" id="3.90.930.1">
    <property type="match status" value="1"/>
</dbReference>
<evidence type="ECO:0008006" key="4">
    <source>
        <dbReference type="Google" id="ProtNLM"/>
    </source>
</evidence>
<comment type="caution">
    <text evidence="2">The sequence shown here is derived from an EMBL/GenBank/DDBJ whole genome shotgun (WGS) entry which is preliminary data.</text>
</comment>
<evidence type="ECO:0000313" key="2">
    <source>
        <dbReference type="EMBL" id="RON12907.1"/>
    </source>
</evidence>